<feature type="transmembrane region" description="Helical" evidence="2">
    <location>
        <begin position="194"/>
        <end position="215"/>
    </location>
</feature>
<feature type="region of interest" description="Disordered" evidence="1">
    <location>
        <begin position="1"/>
        <end position="21"/>
    </location>
</feature>
<feature type="transmembrane region" description="Helical" evidence="2">
    <location>
        <begin position="33"/>
        <end position="58"/>
    </location>
</feature>
<evidence type="ECO:0008006" key="5">
    <source>
        <dbReference type="Google" id="ProtNLM"/>
    </source>
</evidence>
<evidence type="ECO:0000313" key="4">
    <source>
        <dbReference type="Proteomes" id="UP001500642"/>
    </source>
</evidence>
<evidence type="ECO:0000313" key="3">
    <source>
        <dbReference type="EMBL" id="GAA4390610.1"/>
    </source>
</evidence>
<keyword evidence="2" id="KW-1133">Transmembrane helix</keyword>
<dbReference type="Proteomes" id="UP001500642">
    <property type="component" value="Unassembled WGS sequence"/>
</dbReference>
<feature type="transmembrane region" description="Helical" evidence="2">
    <location>
        <begin position="90"/>
        <end position="113"/>
    </location>
</feature>
<comment type="caution">
    <text evidence="3">The sequence shown here is derived from an EMBL/GenBank/DDBJ whole genome shotgun (WGS) entry which is preliminary data.</text>
</comment>
<feature type="transmembrane region" description="Helical" evidence="2">
    <location>
        <begin position="120"/>
        <end position="139"/>
    </location>
</feature>
<proteinExistence type="predicted"/>
<keyword evidence="2" id="KW-0812">Transmembrane</keyword>
<keyword evidence="2" id="KW-0472">Membrane</keyword>
<name>A0ABP8JGQ7_9MICO</name>
<evidence type="ECO:0000256" key="1">
    <source>
        <dbReference type="SAM" id="MobiDB-lite"/>
    </source>
</evidence>
<reference evidence="4" key="1">
    <citation type="journal article" date="2019" name="Int. J. Syst. Evol. Microbiol.">
        <title>The Global Catalogue of Microorganisms (GCM) 10K type strain sequencing project: providing services to taxonomists for standard genome sequencing and annotation.</title>
        <authorList>
            <consortium name="The Broad Institute Genomics Platform"/>
            <consortium name="The Broad Institute Genome Sequencing Center for Infectious Disease"/>
            <person name="Wu L."/>
            <person name="Ma J."/>
        </authorList>
    </citation>
    <scope>NUCLEOTIDE SEQUENCE [LARGE SCALE GENOMIC DNA]</scope>
    <source>
        <strain evidence="4">JCM 17808</strain>
    </source>
</reference>
<organism evidence="3 4">
    <name type="scientific">Brevibacterium pityocampae</name>
    <dbReference type="NCBI Taxonomy" id="506594"/>
    <lineage>
        <taxon>Bacteria</taxon>
        <taxon>Bacillati</taxon>
        <taxon>Actinomycetota</taxon>
        <taxon>Actinomycetes</taxon>
        <taxon>Micrococcales</taxon>
        <taxon>Brevibacteriaceae</taxon>
        <taxon>Brevibacterium</taxon>
    </lineage>
</organism>
<sequence>MSTDGPASEPPTAELRDPIEKLDAQRRTRRQNILVTLAWMLHWVLRMGLAAMLLVYGWSKVVLMQMGLPDHGDALTQFGEMSPMGLLWRFMAYSPVVQCLAGVAEVLAAALLLFRRTVWLGALLAVADMAVVFLLNMAYDVPVKQLAGVLGVVGIIILLPFLPRLLRFVAGRATGPALLPTPIPWPRLARFTRWLGAIVAVVAVAGSGAVLVWSAQGISRVDGPLPGVYRVVEDAREPAAQLAEDDRWQQVAFGQWDYHDGRGRVGIRYANGDFQGGTYRLDGDTVTLSLDRIREGSQPLGRNDYVAGFDLTWEERPDGRIALTGDRVDIVIESDTEARYLFDRDFSWAPRPPINR</sequence>
<dbReference type="RefSeq" id="WP_345031440.1">
    <property type="nucleotide sequence ID" value="NZ_BAABGL010000011.1"/>
</dbReference>
<dbReference type="EMBL" id="BAABGL010000011">
    <property type="protein sequence ID" value="GAA4390610.1"/>
    <property type="molecule type" value="Genomic_DNA"/>
</dbReference>
<feature type="transmembrane region" description="Helical" evidence="2">
    <location>
        <begin position="145"/>
        <end position="162"/>
    </location>
</feature>
<evidence type="ECO:0000256" key="2">
    <source>
        <dbReference type="SAM" id="Phobius"/>
    </source>
</evidence>
<accession>A0ABP8JGQ7</accession>
<gene>
    <name evidence="3" type="ORF">GCM10023167_17280</name>
</gene>
<keyword evidence="4" id="KW-1185">Reference proteome</keyword>
<protein>
    <recommendedName>
        <fullName evidence="5">DoxX family protein</fullName>
    </recommendedName>
</protein>